<dbReference type="Proteomes" id="UP000037784">
    <property type="component" value="Unassembled WGS sequence"/>
</dbReference>
<dbReference type="PATRIC" id="fig|872965.6.peg.2226"/>
<dbReference type="GO" id="GO:0102810">
    <property type="term" value="F:glutarate-semialdehyde dehydrogenase (NADP+) activity"/>
    <property type="evidence" value="ECO:0007669"/>
    <property type="project" value="UniProtKB-EC"/>
</dbReference>
<dbReference type="InterPro" id="IPR015590">
    <property type="entry name" value="Aldehyde_DH_dom"/>
</dbReference>
<evidence type="ECO:0000256" key="2">
    <source>
        <dbReference type="ARBA" id="ARBA00022857"/>
    </source>
</evidence>
<dbReference type="SUPFAM" id="SSF53720">
    <property type="entry name" value="ALDH-like"/>
    <property type="match status" value="1"/>
</dbReference>
<dbReference type="InterPro" id="IPR047110">
    <property type="entry name" value="GABD/Sad-like"/>
</dbReference>
<gene>
    <name evidence="5" type="primary">gabD</name>
    <name evidence="5" type="ORF">ARMA_2050</name>
    <name evidence="6" type="ORF">SE16_10860</name>
</gene>
<dbReference type="Proteomes" id="UP000050502">
    <property type="component" value="Unassembled WGS sequence"/>
</dbReference>
<evidence type="ECO:0000313" key="8">
    <source>
        <dbReference type="Proteomes" id="UP000050502"/>
    </source>
</evidence>
<dbReference type="EC" id="1.2.1.20" evidence="5"/>
<dbReference type="InterPro" id="IPR016161">
    <property type="entry name" value="Ald_DH/histidinol_DH"/>
</dbReference>
<accession>A0A0N0RFN5</accession>
<comment type="similarity">
    <text evidence="1">Belongs to the aldehyde dehydrogenase family.</text>
</comment>
<evidence type="ECO:0000256" key="1">
    <source>
        <dbReference type="ARBA" id="ARBA00009986"/>
    </source>
</evidence>
<dbReference type="PANTHER" id="PTHR43217">
    <property type="entry name" value="SUCCINATE SEMIALDEHYDE DEHYDROGENASE [NAD(P)+] SAD"/>
    <property type="match status" value="1"/>
</dbReference>
<dbReference type="GO" id="GO:0036243">
    <property type="term" value="F:succinate-semialdehyde dehydrogenase (NADP+) activity"/>
    <property type="evidence" value="ECO:0007669"/>
    <property type="project" value="UniProtKB-EC"/>
</dbReference>
<dbReference type="FunFam" id="3.40.309.10:FF:000010">
    <property type="entry name" value="Gamma-aminobutyraldehyde dehydrogenase"/>
    <property type="match status" value="1"/>
</dbReference>
<evidence type="ECO:0000256" key="3">
    <source>
        <dbReference type="ARBA" id="ARBA00023002"/>
    </source>
</evidence>
<dbReference type="FunFam" id="3.40.605.10:FF:000012">
    <property type="entry name" value="NAD-dependent succinate-semialdehyde dehydrogenase"/>
    <property type="match status" value="1"/>
</dbReference>
<dbReference type="Gene3D" id="3.40.309.10">
    <property type="entry name" value="Aldehyde Dehydrogenase, Chain A, domain 2"/>
    <property type="match status" value="1"/>
</dbReference>
<proteinExistence type="inferred from homology"/>
<dbReference type="EMBL" id="LGKN01000005">
    <property type="protein sequence ID" value="KPL88005.1"/>
    <property type="molecule type" value="Genomic_DNA"/>
</dbReference>
<dbReference type="InParanoid" id="A0A0N0RFN5"/>
<dbReference type="InterPro" id="IPR044148">
    <property type="entry name" value="ALDH_GabD1-like"/>
</dbReference>
<name>A0A0N0RFN5_9CHLR</name>
<dbReference type="EC" id="1.2.1.16" evidence="5"/>
<organism evidence="5 7">
    <name type="scientific">Ardenticatena maritima</name>
    <dbReference type="NCBI Taxonomy" id="872965"/>
    <lineage>
        <taxon>Bacteria</taxon>
        <taxon>Bacillati</taxon>
        <taxon>Chloroflexota</taxon>
        <taxon>Ardenticatenia</taxon>
        <taxon>Ardenticatenales</taxon>
        <taxon>Ardenticatenaceae</taxon>
        <taxon>Ardenticatena</taxon>
    </lineage>
</organism>
<reference evidence="5 7" key="1">
    <citation type="journal article" date="2015" name="Genome Announc.">
        <title>Draft Genome Sequence of a Heterotrophic Facultative Anaerobic Thermophilic Bacterium, Ardenticatena maritima Strain 110ST.</title>
        <authorList>
            <person name="Kawaichi S."/>
            <person name="Yoshida T."/>
            <person name="Sako Y."/>
            <person name="Nakamura R."/>
        </authorList>
    </citation>
    <scope>NUCLEOTIDE SEQUENCE [LARGE SCALE GENOMIC DNA]</scope>
    <source>
        <strain evidence="5 7">110S</strain>
    </source>
</reference>
<evidence type="ECO:0000313" key="6">
    <source>
        <dbReference type="EMBL" id="KPL88005.1"/>
    </source>
</evidence>
<keyword evidence="3 5" id="KW-0560">Oxidoreductase</keyword>
<evidence type="ECO:0000313" key="7">
    <source>
        <dbReference type="Proteomes" id="UP000037784"/>
    </source>
</evidence>
<dbReference type="GO" id="GO:0004777">
    <property type="term" value="F:succinate-semialdehyde dehydrogenase (NAD+) activity"/>
    <property type="evidence" value="ECO:0007669"/>
    <property type="project" value="TreeGrafter"/>
</dbReference>
<keyword evidence="2" id="KW-0521">NADP</keyword>
<sequence>MPFRTVNPTTGELLLTVDPIDDAAVEARLTRAVETFQVWRRTPFKDRAALLHRVATILHTDAERWARLMTLEMGKPIRAAVAEAQKCAWVCRYYADHGAAFLAPEPVATDARHSEVRYEPLGPLLAIMPWNFPFWQVFRFAAPALMAGNVVLVKHAPIVPQCAQAIEDIFREAGAPEGLYQNLFIEVETVPRLLADVRIRGATLTGSTRAGRAVAAEAGRNIKKTVLELGGSDPFIVMPSANLEAAVAVAVQSRMLNNGQSCIAAKRFILHEAIADEFEAAFVERVQALTVGDPFDPATDIGPLAADYLRDTLARQVEETVAAGARVLVGGHLLDRPGFFYAPTVLTDIPPGTPARCEELFGPVAALFRVASREEALALANDTPYGLGASVWTQNDAEAEFFIANLEAGNVFVNGLVKSDPRLPFGGVKASGYGRELGVHGIREFVNVKTVWKG</sequence>
<dbReference type="GO" id="GO:0004030">
    <property type="term" value="F:aldehyde dehydrogenase [NAD(P)+] activity"/>
    <property type="evidence" value="ECO:0007669"/>
    <property type="project" value="InterPro"/>
</dbReference>
<dbReference type="Gene3D" id="3.40.605.10">
    <property type="entry name" value="Aldehyde Dehydrogenase, Chain A, domain 1"/>
    <property type="match status" value="1"/>
</dbReference>
<evidence type="ECO:0000259" key="4">
    <source>
        <dbReference type="Pfam" id="PF00171"/>
    </source>
</evidence>
<dbReference type="PANTHER" id="PTHR43217:SF1">
    <property type="entry name" value="SUCCINATE SEMIALDEHYDE DEHYDROGENASE [NAD(P)+] SAD"/>
    <property type="match status" value="1"/>
</dbReference>
<reference evidence="6 8" key="2">
    <citation type="submission" date="2015-07" db="EMBL/GenBank/DDBJ databases">
        <title>Whole genome sequence of Ardenticatena maritima DSM 23922.</title>
        <authorList>
            <person name="Hemp J."/>
            <person name="Ward L.M."/>
            <person name="Pace L.A."/>
            <person name="Fischer W.W."/>
        </authorList>
    </citation>
    <scope>NUCLEOTIDE SEQUENCE [LARGE SCALE GENOMIC DNA]</scope>
    <source>
        <strain evidence="6 8">110S</strain>
    </source>
</reference>
<dbReference type="EC" id="1.2.1.79" evidence="5"/>
<dbReference type="STRING" id="872965.SE16_10860"/>
<dbReference type="EMBL" id="BBZA01000179">
    <property type="protein sequence ID" value="GAP63627.1"/>
    <property type="molecule type" value="Genomic_DNA"/>
</dbReference>
<keyword evidence="7" id="KW-1185">Reference proteome</keyword>
<reference evidence="7" key="3">
    <citation type="submission" date="2015-08" db="EMBL/GenBank/DDBJ databases">
        <title>Draft Genome Sequence of a Heterotrophic Facultative Anaerobic Bacterium Ardenticatena maritima Strain 110S.</title>
        <authorList>
            <person name="Kawaichi S."/>
            <person name="Yoshida T."/>
            <person name="Sako Y."/>
            <person name="Nakamura R."/>
        </authorList>
    </citation>
    <scope>NUCLEOTIDE SEQUENCE [LARGE SCALE GENOMIC DNA]</scope>
    <source>
        <strain evidence="7">110S</strain>
    </source>
</reference>
<dbReference type="AlphaFoldDB" id="A0A0N0RFN5"/>
<feature type="domain" description="Aldehyde dehydrogenase" evidence="4">
    <location>
        <begin position="3"/>
        <end position="451"/>
    </location>
</feature>
<dbReference type="OrthoDB" id="9762913at2"/>
<dbReference type="InterPro" id="IPR016163">
    <property type="entry name" value="Ald_DH_C"/>
</dbReference>
<dbReference type="FunCoup" id="A0A0N0RFN5">
    <property type="interactions" value="338"/>
</dbReference>
<protein>
    <submittedName>
        <fullName evidence="5 6">Succinate-semialdehyde dehydrogenase</fullName>
        <ecNumber evidence="5">1.2.1.16</ecNumber>
        <ecNumber evidence="5">1.2.1.20</ecNumber>
        <ecNumber evidence="5">1.2.1.79</ecNumber>
    </submittedName>
</protein>
<evidence type="ECO:0000313" key="5">
    <source>
        <dbReference type="EMBL" id="GAP63627.1"/>
    </source>
</evidence>
<comment type="caution">
    <text evidence="5">The sequence shown here is derived from an EMBL/GenBank/DDBJ whole genome shotgun (WGS) entry which is preliminary data.</text>
</comment>
<dbReference type="RefSeq" id="WP_054493438.1">
    <property type="nucleotide sequence ID" value="NZ_BBZA01000179.1"/>
</dbReference>
<dbReference type="Pfam" id="PF00171">
    <property type="entry name" value="Aldedh"/>
    <property type="match status" value="1"/>
</dbReference>
<dbReference type="CDD" id="cd07100">
    <property type="entry name" value="ALDH_SSADH1_GabD1"/>
    <property type="match status" value="1"/>
</dbReference>
<dbReference type="InterPro" id="IPR016162">
    <property type="entry name" value="Ald_DH_N"/>
</dbReference>